<reference evidence="3 4" key="1">
    <citation type="submission" date="2017-06" db="EMBL/GenBank/DDBJ databases">
        <title>Ant-infecting Ophiocordyceps genomes reveal a high diversity of potential behavioral manipulation genes and a possible major role for enterotoxins.</title>
        <authorList>
            <person name="De Bekker C."/>
            <person name="Evans H.C."/>
            <person name="Brachmann A."/>
            <person name="Hughes D.P."/>
        </authorList>
    </citation>
    <scope>NUCLEOTIDE SEQUENCE [LARGE SCALE GENOMIC DNA]</scope>
    <source>
        <strain evidence="3 4">1348a</strain>
    </source>
</reference>
<dbReference type="AlphaFoldDB" id="A0A2C5YNK8"/>
<organism evidence="3 4">
    <name type="scientific">Ophiocordyceps australis</name>
    <dbReference type="NCBI Taxonomy" id="1399860"/>
    <lineage>
        <taxon>Eukaryota</taxon>
        <taxon>Fungi</taxon>
        <taxon>Dikarya</taxon>
        <taxon>Ascomycota</taxon>
        <taxon>Pezizomycotina</taxon>
        <taxon>Sordariomycetes</taxon>
        <taxon>Hypocreomycetidae</taxon>
        <taxon>Hypocreales</taxon>
        <taxon>Ophiocordycipitaceae</taxon>
        <taxon>Ophiocordyceps</taxon>
    </lineage>
</organism>
<sequence>MDQGKVGEMKRFGGRWKDQFLFDPEWHNLNHGSFGSIPIAIRDKLREYQDQAEARPDGFIRYEFPRLLDESREAVARLIKAPVDSVVFVSNATEGLNTVFRNMVWAEDGRDVIISFSTIYEACGKMIDYIVDYYGGRVTHDEIRLEYPVDDEAVLQAFRDAVGSIERQGKRARACLFDVVSSRPGVVFPWEAMVAECKTLGVMSIVDGAQGIGMTALDMTAADADVFVSNCHKWLYVPRGCAVLYVPARNQDLLPTTLATSHGYVPKADLSRGSPLPPNNKSAFVNNFEFVGTKDNGPYLCVKDAIEWRRNVLGGEDAIIGYLWKLNKTGVRHVAKVLGTQVLENSKGTLNNSAMGNVALPIWIGQRGTNGRDTDVVVAGDMADKAFQWMAVSMVQDYQTFISLFVMGSRFWVRLSAQIYLDMSDYEFAAKMLTELTKRAGKHEYLEV</sequence>
<keyword evidence="1" id="KW-0663">Pyridoxal phosphate</keyword>
<dbReference type="PANTHER" id="PTHR43092:SF2">
    <property type="entry name" value="HERCYNYLCYSTEINE SULFOXIDE LYASE"/>
    <property type="match status" value="1"/>
</dbReference>
<dbReference type="PANTHER" id="PTHR43092">
    <property type="entry name" value="L-CYSTEINE DESULFHYDRASE"/>
    <property type="match status" value="1"/>
</dbReference>
<evidence type="ECO:0000313" key="4">
    <source>
        <dbReference type="Proteomes" id="UP000224854"/>
    </source>
</evidence>
<accession>A0A2C5YNK8</accession>
<dbReference type="InterPro" id="IPR000192">
    <property type="entry name" value="Aminotrans_V_dom"/>
</dbReference>
<evidence type="ECO:0000259" key="2">
    <source>
        <dbReference type="Pfam" id="PF00266"/>
    </source>
</evidence>
<dbReference type="OrthoDB" id="5978656at2759"/>
<dbReference type="Proteomes" id="UP000224854">
    <property type="component" value="Unassembled WGS sequence"/>
</dbReference>
<comment type="caution">
    <text evidence="3">The sequence shown here is derived from an EMBL/GenBank/DDBJ whole genome shotgun (WGS) entry which is preliminary data.</text>
</comment>
<name>A0A2C5YNK8_9HYPO</name>
<feature type="domain" description="Aminotransferase class V" evidence="2">
    <location>
        <begin position="63"/>
        <end position="255"/>
    </location>
</feature>
<dbReference type="SUPFAM" id="SSF53383">
    <property type="entry name" value="PLP-dependent transferases"/>
    <property type="match status" value="1"/>
</dbReference>
<dbReference type="Gene3D" id="3.40.640.10">
    <property type="entry name" value="Type I PLP-dependent aspartate aminotransferase-like (Major domain)"/>
    <property type="match status" value="1"/>
</dbReference>
<proteinExistence type="predicted"/>
<evidence type="ECO:0000313" key="3">
    <source>
        <dbReference type="EMBL" id="PHH68882.1"/>
    </source>
</evidence>
<dbReference type="InterPro" id="IPR015424">
    <property type="entry name" value="PyrdxlP-dep_Trfase"/>
</dbReference>
<dbReference type="EMBL" id="NJEU01001039">
    <property type="protein sequence ID" value="PHH68882.1"/>
    <property type="molecule type" value="Genomic_DNA"/>
</dbReference>
<keyword evidence="4" id="KW-1185">Reference proteome</keyword>
<evidence type="ECO:0000256" key="1">
    <source>
        <dbReference type="ARBA" id="ARBA00022898"/>
    </source>
</evidence>
<dbReference type="InterPro" id="IPR015421">
    <property type="entry name" value="PyrdxlP-dep_Trfase_major"/>
</dbReference>
<protein>
    <recommendedName>
        <fullName evidence="2">Aminotransferase class V domain-containing protein</fullName>
    </recommendedName>
</protein>
<gene>
    <name evidence="3" type="ORF">CDD82_203</name>
</gene>
<dbReference type="Pfam" id="PF00266">
    <property type="entry name" value="Aminotran_5"/>
    <property type="match status" value="1"/>
</dbReference>